<proteinExistence type="predicted"/>
<evidence type="ECO:0000313" key="2">
    <source>
        <dbReference type="Proteomes" id="UP000007266"/>
    </source>
</evidence>
<dbReference type="InterPro" id="IPR036397">
    <property type="entry name" value="RNaseH_sf"/>
</dbReference>
<dbReference type="GO" id="GO:0003676">
    <property type="term" value="F:nucleic acid binding"/>
    <property type="evidence" value="ECO:0007669"/>
    <property type="project" value="InterPro"/>
</dbReference>
<dbReference type="Proteomes" id="UP000007266">
    <property type="component" value="Linkage group 8"/>
</dbReference>
<dbReference type="HOGENOM" id="CLU_033666_8_4_1"/>
<protein>
    <submittedName>
        <fullName evidence="1">Uncharacterized protein</fullName>
    </submittedName>
</protein>
<reference evidence="1 2" key="1">
    <citation type="journal article" date="2008" name="Nature">
        <title>The genome of the model beetle and pest Tribolium castaneum.</title>
        <authorList>
            <consortium name="Tribolium Genome Sequencing Consortium"/>
            <person name="Richards S."/>
            <person name="Gibbs R.A."/>
            <person name="Weinstock G.M."/>
            <person name="Brown S.J."/>
            <person name="Denell R."/>
            <person name="Beeman R.W."/>
            <person name="Gibbs R."/>
            <person name="Beeman R.W."/>
            <person name="Brown S.J."/>
            <person name="Bucher G."/>
            <person name="Friedrich M."/>
            <person name="Grimmelikhuijzen C.J."/>
            <person name="Klingler M."/>
            <person name="Lorenzen M."/>
            <person name="Richards S."/>
            <person name="Roth S."/>
            <person name="Schroder R."/>
            <person name="Tautz D."/>
            <person name="Zdobnov E.M."/>
            <person name="Muzny D."/>
            <person name="Gibbs R.A."/>
            <person name="Weinstock G.M."/>
            <person name="Attaway T."/>
            <person name="Bell S."/>
            <person name="Buhay C.J."/>
            <person name="Chandrabose M.N."/>
            <person name="Chavez D."/>
            <person name="Clerk-Blankenburg K.P."/>
            <person name="Cree A."/>
            <person name="Dao M."/>
            <person name="Davis C."/>
            <person name="Chacko J."/>
            <person name="Dinh H."/>
            <person name="Dugan-Rocha S."/>
            <person name="Fowler G."/>
            <person name="Garner T.T."/>
            <person name="Garnes J."/>
            <person name="Gnirke A."/>
            <person name="Hawes A."/>
            <person name="Hernandez J."/>
            <person name="Hines S."/>
            <person name="Holder M."/>
            <person name="Hume J."/>
            <person name="Jhangiani S.N."/>
            <person name="Joshi V."/>
            <person name="Khan Z.M."/>
            <person name="Jackson L."/>
            <person name="Kovar C."/>
            <person name="Kowis A."/>
            <person name="Lee S."/>
            <person name="Lewis L.R."/>
            <person name="Margolis J."/>
            <person name="Morgan M."/>
            <person name="Nazareth L.V."/>
            <person name="Nguyen N."/>
            <person name="Okwuonu G."/>
            <person name="Parker D."/>
            <person name="Richards S."/>
            <person name="Ruiz S.J."/>
            <person name="Santibanez J."/>
            <person name="Savard J."/>
            <person name="Scherer S.E."/>
            <person name="Schneider B."/>
            <person name="Sodergren E."/>
            <person name="Tautz D."/>
            <person name="Vattahil S."/>
            <person name="Villasana D."/>
            <person name="White C.S."/>
            <person name="Wright R."/>
            <person name="Park Y."/>
            <person name="Beeman R.W."/>
            <person name="Lord J."/>
            <person name="Oppert B."/>
            <person name="Lorenzen M."/>
            <person name="Brown S."/>
            <person name="Wang L."/>
            <person name="Savard J."/>
            <person name="Tautz D."/>
            <person name="Richards S."/>
            <person name="Weinstock G."/>
            <person name="Gibbs R.A."/>
            <person name="Liu Y."/>
            <person name="Worley K."/>
            <person name="Weinstock G."/>
            <person name="Elsik C.G."/>
            <person name="Reese J.T."/>
            <person name="Elhaik E."/>
            <person name="Landan G."/>
            <person name="Graur D."/>
            <person name="Arensburger P."/>
            <person name="Atkinson P."/>
            <person name="Beeman R.W."/>
            <person name="Beidler J."/>
            <person name="Brown S.J."/>
            <person name="Demuth J.P."/>
            <person name="Drury D.W."/>
            <person name="Du Y.Z."/>
            <person name="Fujiwara H."/>
            <person name="Lorenzen M."/>
            <person name="Maselli V."/>
            <person name="Osanai M."/>
            <person name="Park Y."/>
            <person name="Robertson H.M."/>
            <person name="Tu Z."/>
            <person name="Wang J.J."/>
            <person name="Wang S."/>
            <person name="Richards S."/>
            <person name="Song H."/>
            <person name="Zhang L."/>
            <person name="Sodergren E."/>
            <person name="Werner D."/>
            <person name="Stanke M."/>
            <person name="Morgenstern B."/>
            <person name="Solovyev V."/>
            <person name="Kosarev P."/>
            <person name="Brown G."/>
            <person name="Chen H.C."/>
            <person name="Ermolaeva O."/>
            <person name="Hlavina W."/>
            <person name="Kapustin Y."/>
            <person name="Kiryutin B."/>
            <person name="Kitts P."/>
            <person name="Maglott D."/>
            <person name="Pruitt K."/>
            <person name="Sapojnikov V."/>
            <person name="Souvorov A."/>
            <person name="Mackey A.J."/>
            <person name="Waterhouse R.M."/>
            <person name="Wyder S."/>
            <person name="Zdobnov E.M."/>
            <person name="Zdobnov E.M."/>
            <person name="Wyder S."/>
            <person name="Kriventseva E.V."/>
            <person name="Kadowaki T."/>
            <person name="Bork P."/>
            <person name="Aranda M."/>
            <person name="Bao R."/>
            <person name="Beermann A."/>
            <person name="Berns N."/>
            <person name="Bolognesi R."/>
            <person name="Bonneton F."/>
            <person name="Bopp D."/>
            <person name="Brown S.J."/>
            <person name="Bucher G."/>
            <person name="Butts T."/>
            <person name="Chaumot A."/>
            <person name="Denell R.E."/>
            <person name="Ferrier D.E."/>
            <person name="Friedrich M."/>
            <person name="Gordon C.M."/>
            <person name="Jindra M."/>
            <person name="Klingler M."/>
            <person name="Lan Q."/>
            <person name="Lattorff H.M."/>
            <person name="Laudet V."/>
            <person name="von Levetsow C."/>
            <person name="Liu Z."/>
            <person name="Lutz R."/>
            <person name="Lynch J.A."/>
            <person name="da Fonseca R.N."/>
            <person name="Posnien N."/>
            <person name="Reuter R."/>
            <person name="Roth S."/>
            <person name="Savard J."/>
            <person name="Schinko J.B."/>
            <person name="Schmitt C."/>
            <person name="Schoppmeier M."/>
            <person name="Schroder R."/>
            <person name="Shippy T.D."/>
            <person name="Simonnet F."/>
            <person name="Marques-Souza H."/>
            <person name="Tautz D."/>
            <person name="Tomoyasu Y."/>
            <person name="Trauner J."/>
            <person name="Van der Zee M."/>
            <person name="Vervoort M."/>
            <person name="Wittkopp N."/>
            <person name="Wimmer E.A."/>
            <person name="Yang X."/>
            <person name="Jones A.K."/>
            <person name="Sattelle D.B."/>
            <person name="Ebert P.R."/>
            <person name="Nelson D."/>
            <person name="Scott J.G."/>
            <person name="Beeman R.W."/>
            <person name="Muthukrishnan S."/>
            <person name="Kramer K.J."/>
            <person name="Arakane Y."/>
            <person name="Beeman R.W."/>
            <person name="Zhu Q."/>
            <person name="Hogenkamp D."/>
            <person name="Dixit R."/>
            <person name="Oppert B."/>
            <person name="Jiang H."/>
            <person name="Zou Z."/>
            <person name="Marshall J."/>
            <person name="Elpidina E."/>
            <person name="Vinokurov K."/>
            <person name="Oppert C."/>
            <person name="Zou Z."/>
            <person name="Evans J."/>
            <person name="Lu Z."/>
            <person name="Zhao P."/>
            <person name="Sumathipala N."/>
            <person name="Altincicek B."/>
            <person name="Vilcinskas A."/>
            <person name="Williams M."/>
            <person name="Hultmark D."/>
            <person name="Hetru C."/>
            <person name="Jiang H."/>
            <person name="Grimmelikhuijzen C.J."/>
            <person name="Hauser F."/>
            <person name="Cazzamali G."/>
            <person name="Williamson M."/>
            <person name="Park Y."/>
            <person name="Li B."/>
            <person name="Tanaka Y."/>
            <person name="Predel R."/>
            <person name="Neupert S."/>
            <person name="Schachtner J."/>
            <person name="Verleyen P."/>
            <person name="Raible F."/>
            <person name="Bork P."/>
            <person name="Friedrich M."/>
            <person name="Walden K.K."/>
            <person name="Robertson H.M."/>
            <person name="Angeli S."/>
            <person name="Foret S."/>
            <person name="Bucher G."/>
            <person name="Schuetz S."/>
            <person name="Maleszka R."/>
            <person name="Wimmer E.A."/>
            <person name="Beeman R.W."/>
            <person name="Lorenzen M."/>
            <person name="Tomoyasu Y."/>
            <person name="Miller S.C."/>
            <person name="Grossmann D."/>
            <person name="Bucher G."/>
        </authorList>
    </citation>
    <scope>NUCLEOTIDE SEQUENCE [LARGE SCALE GENOMIC DNA]</scope>
    <source>
        <strain evidence="1 2">Georgia GA2</strain>
    </source>
</reference>
<gene>
    <name evidence="1" type="primary">GLEAN_02225</name>
    <name evidence="1" type="ORF">TcasGA2_TC002225</name>
</gene>
<keyword evidence="2" id="KW-1185">Reference proteome</keyword>
<dbReference type="AlphaFoldDB" id="D6WYA3"/>
<organism evidence="1 2">
    <name type="scientific">Tribolium castaneum</name>
    <name type="common">Red flour beetle</name>
    <dbReference type="NCBI Taxonomy" id="7070"/>
    <lineage>
        <taxon>Eukaryota</taxon>
        <taxon>Metazoa</taxon>
        <taxon>Ecdysozoa</taxon>
        <taxon>Arthropoda</taxon>
        <taxon>Hexapoda</taxon>
        <taxon>Insecta</taxon>
        <taxon>Pterygota</taxon>
        <taxon>Neoptera</taxon>
        <taxon>Endopterygota</taxon>
        <taxon>Coleoptera</taxon>
        <taxon>Polyphaga</taxon>
        <taxon>Cucujiformia</taxon>
        <taxon>Tenebrionidae</taxon>
        <taxon>Tenebrionidae incertae sedis</taxon>
        <taxon>Tribolium</taxon>
    </lineage>
</organism>
<dbReference type="PhylomeDB" id="D6WYA3"/>
<dbReference type="InParanoid" id="D6WYA3"/>
<dbReference type="PANTHER" id="PTHR47326">
    <property type="entry name" value="TRANSPOSABLE ELEMENT TC3 TRANSPOSASE-LIKE PROTEIN"/>
    <property type="match status" value="1"/>
</dbReference>
<dbReference type="EMBL" id="KQ971357">
    <property type="protein sequence ID" value="EFA07745.1"/>
    <property type="molecule type" value="Genomic_DNA"/>
</dbReference>
<evidence type="ECO:0000313" key="1">
    <source>
        <dbReference type="EMBL" id="EFA07745.1"/>
    </source>
</evidence>
<dbReference type="PANTHER" id="PTHR47326:SF1">
    <property type="entry name" value="HTH PSQ-TYPE DOMAIN-CONTAINING PROTEIN"/>
    <property type="match status" value="1"/>
</dbReference>
<accession>D6WYA3</accession>
<sequence length="69" mass="8013">MTPLDFFLWGAVKEQVYATPFDTLEELQERITNAIHNVSPELLQRVRRSFLNRVAACEQTGGQQLEHLR</sequence>
<reference evidence="1 2" key="2">
    <citation type="journal article" date="2010" name="Nucleic Acids Res.">
        <title>BeetleBase in 2010: revisions to provide comprehensive genomic information for Tribolium castaneum.</title>
        <authorList>
            <person name="Kim H.S."/>
            <person name="Murphy T."/>
            <person name="Xia J."/>
            <person name="Caragea D."/>
            <person name="Park Y."/>
            <person name="Beeman R.W."/>
            <person name="Lorenzen M.D."/>
            <person name="Butcher S."/>
            <person name="Manak J.R."/>
            <person name="Brown S.J."/>
        </authorList>
    </citation>
    <scope>GENOME REANNOTATION</scope>
    <source>
        <strain evidence="1 2">Georgia GA2</strain>
    </source>
</reference>
<dbReference type="Gene3D" id="3.30.420.10">
    <property type="entry name" value="Ribonuclease H-like superfamily/Ribonuclease H"/>
    <property type="match status" value="1"/>
</dbReference>
<name>D6WYA3_TRICA</name>
<dbReference type="OMA" id="RLRACIH"/>